<protein>
    <submittedName>
        <fullName evidence="1">Uncharacterized protein</fullName>
    </submittedName>
</protein>
<gene>
    <name evidence="1" type="ORF">J2X15_003211</name>
</gene>
<keyword evidence="2" id="KW-1185">Reference proteome</keyword>
<accession>A0ABU1ZTP3</accession>
<reference evidence="1 2" key="1">
    <citation type="submission" date="2023-07" db="EMBL/GenBank/DDBJ databases">
        <title>Sorghum-associated microbial communities from plants grown in Nebraska, USA.</title>
        <authorList>
            <person name="Schachtman D."/>
        </authorList>
    </citation>
    <scope>NUCLEOTIDE SEQUENCE [LARGE SCALE GENOMIC DNA]</scope>
    <source>
        <strain evidence="1 2">BE308</strain>
    </source>
</reference>
<name>A0ABU1ZTP3_9BURK</name>
<evidence type="ECO:0000313" key="1">
    <source>
        <dbReference type="EMBL" id="MDR7307906.1"/>
    </source>
</evidence>
<comment type="caution">
    <text evidence="1">The sequence shown here is derived from an EMBL/GenBank/DDBJ whole genome shotgun (WGS) entry which is preliminary data.</text>
</comment>
<sequence>MPDITICFSKQFMWTSPQLPCDLTHMNAAECRLPGFQF</sequence>
<dbReference type="Proteomes" id="UP001268089">
    <property type="component" value="Unassembled WGS sequence"/>
</dbReference>
<evidence type="ECO:0000313" key="2">
    <source>
        <dbReference type="Proteomes" id="UP001268089"/>
    </source>
</evidence>
<dbReference type="EMBL" id="JAVDXO010000008">
    <property type="protein sequence ID" value="MDR7307906.1"/>
    <property type="molecule type" value="Genomic_DNA"/>
</dbReference>
<organism evidence="1 2">
    <name type="scientific">Rhodoferax saidenbachensis</name>
    <dbReference type="NCBI Taxonomy" id="1484693"/>
    <lineage>
        <taxon>Bacteria</taxon>
        <taxon>Pseudomonadati</taxon>
        <taxon>Pseudomonadota</taxon>
        <taxon>Betaproteobacteria</taxon>
        <taxon>Burkholderiales</taxon>
        <taxon>Comamonadaceae</taxon>
        <taxon>Rhodoferax</taxon>
    </lineage>
</organism>
<proteinExistence type="predicted"/>